<proteinExistence type="predicted"/>
<evidence type="ECO:0000313" key="1">
    <source>
        <dbReference type="EMBL" id="SMF78685.1"/>
    </source>
</evidence>
<keyword evidence="2" id="KW-1185">Reference proteome</keyword>
<dbReference type="AlphaFoldDB" id="A0A1X7H4E2"/>
<protein>
    <submittedName>
        <fullName evidence="1">Uncharacterized protein</fullName>
    </submittedName>
</protein>
<dbReference type="EMBL" id="FXAH01000020">
    <property type="protein sequence ID" value="SMF78685.1"/>
    <property type="molecule type" value="Genomic_DNA"/>
</dbReference>
<organism evidence="1 2">
    <name type="scientific">Trinickia caryophylli</name>
    <name type="common">Paraburkholderia caryophylli</name>
    <dbReference type="NCBI Taxonomy" id="28094"/>
    <lineage>
        <taxon>Bacteria</taxon>
        <taxon>Pseudomonadati</taxon>
        <taxon>Pseudomonadota</taxon>
        <taxon>Betaproteobacteria</taxon>
        <taxon>Burkholderiales</taxon>
        <taxon>Burkholderiaceae</taxon>
        <taxon>Trinickia</taxon>
    </lineage>
</organism>
<reference evidence="2" key="1">
    <citation type="submission" date="2017-04" db="EMBL/GenBank/DDBJ databases">
        <authorList>
            <person name="Varghese N."/>
            <person name="Submissions S."/>
        </authorList>
    </citation>
    <scope>NUCLEOTIDE SEQUENCE [LARGE SCALE GENOMIC DNA]</scope>
    <source>
        <strain evidence="2">Ballard 720</strain>
    </source>
</reference>
<evidence type="ECO:0000313" key="2">
    <source>
        <dbReference type="Proteomes" id="UP000192911"/>
    </source>
</evidence>
<dbReference type="Proteomes" id="UP000192911">
    <property type="component" value="Unassembled WGS sequence"/>
</dbReference>
<accession>A0A1X7H4E2</accession>
<sequence>MNTRGMGFCSCCVVEMTVWPDKAGLLTGMHKLSLRSGR</sequence>
<gene>
    <name evidence="1" type="ORF">SAMN06295900_120129</name>
</gene>
<name>A0A1X7H4E2_TRICW</name>